<dbReference type="InterPro" id="IPR043504">
    <property type="entry name" value="Peptidase_S1_PA_chymotrypsin"/>
</dbReference>
<sequence>MDRFKNEGFVLSAFESFATKPLPRALPSNTTGNKRKMLNNNFDNNFKAASPPRSAVRVTREGYVYRTTPLRTPPALNVPDFVPARSLQHHNDGSGGVGNAGGDGGSGSRSLRELLIFGTDSRTEITDPAAQEPYSAIGQLISAYNATDDEAFLCSGTLVGTDAVLTAGHCVYGLDADTGEYAFMSAAIFNPSLIGDDAPFGTFPILYQTTFSEWTDSGAEDFNFDMAVLRLDVAPDTGRSAFDTIGYHMGVSKDACNMPAVKLSGYPGDKNSTMWASGTCSDINYSCGGGTAITNCDWVEGDSGSALFGDAGADTGTLAYGVVSHHTVPGGAGLTASTVSSGAWPDVYNSLTMMTADKYDDVYSWITSPLAELEQR</sequence>
<dbReference type="PANTHER" id="PTHR15462">
    <property type="entry name" value="SERINE PROTEASE"/>
    <property type="match status" value="1"/>
</dbReference>
<dbReference type="GO" id="GO:0006508">
    <property type="term" value="P:proteolysis"/>
    <property type="evidence" value="ECO:0007669"/>
    <property type="project" value="InterPro"/>
</dbReference>
<comment type="similarity">
    <text evidence="1">Belongs to the peptidase S1 family.</text>
</comment>
<dbReference type="Gene3D" id="2.40.10.10">
    <property type="entry name" value="Trypsin-like serine proteases"/>
    <property type="match status" value="2"/>
</dbReference>
<name>A0A835Z3D2_9STRA</name>
<dbReference type="OrthoDB" id="531708at2759"/>
<feature type="region of interest" description="Disordered" evidence="4">
    <location>
        <begin position="87"/>
        <end position="107"/>
    </location>
</feature>
<dbReference type="EMBL" id="JAFCMP010000323">
    <property type="protein sequence ID" value="KAG5181488.1"/>
    <property type="molecule type" value="Genomic_DNA"/>
</dbReference>
<comment type="caution">
    <text evidence="6">The sequence shown here is derived from an EMBL/GenBank/DDBJ whole genome shotgun (WGS) entry which is preliminary data.</text>
</comment>
<keyword evidence="7" id="KW-1185">Reference proteome</keyword>
<evidence type="ECO:0000256" key="3">
    <source>
        <dbReference type="ARBA" id="ARBA00023026"/>
    </source>
</evidence>
<dbReference type="InterPro" id="IPR050966">
    <property type="entry name" value="Glutamyl_endopeptidase"/>
</dbReference>
<dbReference type="PROSITE" id="PS50240">
    <property type="entry name" value="TRYPSIN_DOM"/>
    <property type="match status" value="1"/>
</dbReference>
<feature type="compositionally biased region" description="Gly residues" evidence="4">
    <location>
        <begin position="93"/>
        <end position="107"/>
    </location>
</feature>
<evidence type="ECO:0000256" key="1">
    <source>
        <dbReference type="ARBA" id="ARBA00007664"/>
    </source>
</evidence>
<evidence type="ECO:0000259" key="5">
    <source>
        <dbReference type="PROSITE" id="PS50240"/>
    </source>
</evidence>
<gene>
    <name evidence="6" type="ORF">JKP88DRAFT_278868</name>
</gene>
<proteinExistence type="inferred from homology"/>
<evidence type="ECO:0000256" key="4">
    <source>
        <dbReference type="SAM" id="MobiDB-lite"/>
    </source>
</evidence>
<evidence type="ECO:0000256" key="2">
    <source>
        <dbReference type="ARBA" id="ARBA00022729"/>
    </source>
</evidence>
<dbReference type="SUPFAM" id="SSF50494">
    <property type="entry name" value="Trypsin-like serine proteases"/>
    <property type="match status" value="1"/>
</dbReference>
<keyword evidence="3" id="KW-0843">Virulence</keyword>
<keyword evidence="2" id="KW-0732">Signal</keyword>
<dbReference type="Pfam" id="PF13365">
    <property type="entry name" value="Trypsin_2"/>
    <property type="match status" value="1"/>
</dbReference>
<feature type="domain" description="Peptidase S1" evidence="5">
    <location>
        <begin position="115"/>
        <end position="371"/>
    </location>
</feature>
<dbReference type="PROSITE" id="PS00134">
    <property type="entry name" value="TRYPSIN_HIS"/>
    <property type="match status" value="1"/>
</dbReference>
<dbReference type="AlphaFoldDB" id="A0A835Z3D2"/>
<dbReference type="Proteomes" id="UP000664859">
    <property type="component" value="Unassembled WGS sequence"/>
</dbReference>
<accession>A0A835Z3D2</accession>
<organism evidence="6 7">
    <name type="scientific">Tribonema minus</name>
    <dbReference type="NCBI Taxonomy" id="303371"/>
    <lineage>
        <taxon>Eukaryota</taxon>
        <taxon>Sar</taxon>
        <taxon>Stramenopiles</taxon>
        <taxon>Ochrophyta</taxon>
        <taxon>PX clade</taxon>
        <taxon>Xanthophyceae</taxon>
        <taxon>Tribonematales</taxon>
        <taxon>Tribonemataceae</taxon>
        <taxon>Tribonema</taxon>
    </lineage>
</organism>
<dbReference type="InterPro" id="IPR018114">
    <property type="entry name" value="TRYPSIN_HIS"/>
</dbReference>
<reference evidence="6" key="1">
    <citation type="submission" date="2021-02" db="EMBL/GenBank/DDBJ databases">
        <title>First Annotated Genome of the Yellow-green Alga Tribonema minus.</title>
        <authorList>
            <person name="Mahan K.M."/>
        </authorList>
    </citation>
    <scope>NUCLEOTIDE SEQUENCE</scope>
    <source>
        <strain evidence="6">UTEX B ZZ1240</strain>
    </source>
</reference>
<evidence type="ECO:0000313" key="6">
    <source>
        <dbReference type="EMBL" id="KAG5181488.1"/>
    </source>
</evidence>
<dbReference type="PANTHER" id="PTHR15462:SF8">
    <property type="entry name" value="SERINE PROTEASE"/>
    <property type="match status" value="1"/>
</dbReference>
<dbReference type="InterPro" id="IPR001254">
    <property type="entry name" value="Trypsin_dom"/>
</dbReference>
<dbReference type="GO" id="GO:0004252">
    <property type="term" value="F:serine-type endopeptidase activity"/>
    <property type="evidence" value="ECO:0007669"/>
    <property type="project" value="InterPro"/>
</dbReference>
<protein>
    <submittedName>
        <fullName evidence="6">Trypsin-like cysteine/serine peptidase domain-containing protein</fullName>
    </submittedName>
</protein>
<evidence type="ECO:0000313" key="7">
    <source>
        <dbReference type="Proteomes" id="UP000664859"/>
    </source>
</evidence>
<dbReference type="InterPro" id="IPR009003">
    <property type="entry name" value="Peptidase_S1_PA"/>
</dbReference>